<dbReference type="AlphaFoldDB" id="A0A917GF13"/>
<evidence type="ECO:0000313" key="2">
    <source>
        <dbReference type="Proteomes" id="UP000625976"/>
    </source>
</evidence>
<dbReference type="InterPro" id="IPR022551">
    <property type="entry name" value="BrxC"/>
</dbReference>
<dbReference type="NCBIfam" id="TIGR04019">
    <property type="entry name" value="B_thiol_YtxJ"/>
    <property type="match status" value="1"/>
</dbReference>
<reference evidence="1" key="2">
    <citation type="submission" date="2020-09" db="EMBL/GenBank/DDBJ databases">
        <authorList>
            <person name="Sun Q."/>
            <person name="Zhou Y."/>
        </authorList>
    </citation>
    <scope>NUCLEOTIDE SEQUENCE</scope>
    <source>
        <strain evidence="1">CGMCC 1.12751</strain>
    </source>
</reference>
<protein>
    <submittedName>
        <fullName evidence="1">Thioredoxin family protein</fullName>
    </submittedName>
</protein>
<name>A0A917GF13_9FLAO</name>
<reference evidence="1" key="1">
    <citation type="journal article" date="2014" name="Int. J. Syst. Evol. Microbiol.">
        <title>Complete genome sequence of Corynebacterium casei LMG S-19264T (=DSM 44701T), isolated from a smear-ripened cheese.</title>
        <authorList>
            <consortium name="US DOE Joint Genome Institute (JGI-PGF)"/>
            <person name="Walter F."/>
            <person name="Albersmeier A."/>
            <person name="Kalinowski J."/>
            <person name="Ruckert C."/>
        </authorList>
    </citation>
    <scope>NUCLEOTIDE SEQUENCE</scope>
    <source>
        <strain evidence="1">CGMCC 1.12751</strain>
    </source>
</reference>
<dbReference type="Gene3D" id="3.40.30.10">
    <property type="entry name" value="Glutaredoxin"/>
    <property type="match status" value="1"/>
</dbReference>
<proteinExistence type="predicted"/>
<dbReference type="InterPro" id="IPR036249">
    <property type="entry name" value="Thioredoxin-like_sf"/>
</dbReference>
<dbReference type="SUPFAM" id="SSF52833">
    <property type="entry name" value="Thioredoxin-like"/>
    <property type="match status" value="1"/>
</dbReference>
<dbReference type="Proteomes" id="UP000625976">
    <property type="component" value="Unassembled WGS sequence"/>
</dbReference>
<dbReference type="EMBL" id="BMFQ01000002">
    <property type="protein sequence ID" value="GGG43215.1"/>
    <property type="molecule type" value="Genomic_DNA"/>
</dbReference>
<evidence type="ECO:0000313" key="1">
    <source>
        <dbReference type="EMBL" id="GGG43215.1"/>
    </source>
</evidence>
<dbReference type="Pfam" id="PF11009">
    <property type="entry name" value="BrxC"/>
    <property type="match status" value="1"/>
</dbReference>
<keyword evidence="2" id="KW-1185">Reference proteome</keyword>
<organism evidence="1 2">
    <name type="scientific">Bizionia arctica</name>
    <dbReference type="NCBI Taxonomy" id="1495645"/>
    <lineage>
        <taxon>Bacteria</taxon>
        <taxon>Pseudomonadati</taxon>
        <taxon>Bacteroidota</taxon>
        <taxon>Flavobacteriia</taxon>
        <taxon>Flavobacteriales</taxon>
        <taxon>Flavobacteriaceae</taxon>
        <taxon>Bizionia</taxon>
    </lineage>
</organism>
<comment type="caution">
    <text evidence="1">The sequence shown here is derived from an EMBL/GenBank/DDBJ whole genome shotgun (WGS) entry which is preliminary data.</text>
</comment>
<sequence>MGLFNKIFSGSSEPKEEKVLPWIALTNVAQLEDIKAKSKTKTQVIFKHSTRCGISRMVMKQFVSGYNLTESDLDLYYLDLLNYRDVSNETGYKFQVMHESPQLLVIKNGVVVAHESHGAINSMNLEQFV</sequence>
<accession>A0A917GF13</accession>
<gene>
    <name evidence="1" type="primary">ytxJ</name>
    <name evidence="1" type="ORF">GCM10010976_13390</name>
</gene>
<dbReference type="RefSeq" id="WP_188463156.1">
    <property type="nucleotide sequence ID" value="NZ_BMFQ01000002.1"/>
</dbReference>